<dbReference type="InterPro" id="IPR036259">
    <property type="entry name" value="MFS_trans_sf"/>
</dbReference>
<keyword evidence="2" id="KW-0813">Transport</keyword>
<evidence type="ECO:0000256" key="5">
    <source>
        <dbReference type="ARBA" id="ARBA00022989"/>
    </source>
</evidence>
<dbReference type="CDD" id="cd06173">
    <property type="entry name" value="MFS_MefA_like"/>
    <property type="match status" value="1"/>
</dbReference>
<sequence>MRNTQFFTLWAAVELSFLGMFIHVVAGGWLMTALTPSAALVSLIQTAYALPMVAFSVVAGAMADTFDRRITMIISLAISLLASVGLAFFSVTSMLTPWSILALIFAVGSGVAIFTPSWQSSLGDIVPRERLVEAVSLHNIGANVMRTVGPSIGGILVASAGAGITFMVGAVSYLPALIVMFFRSPVQAKSNDREGFRSALVLGFRFLAVSQPLQILLLRVFCFSLAAICVMAMLPLVARDQFGQGALTYGFLFGGYGFGAILGGLCMKYLRRRFTVDHIVCSAFLMSAVAMALLAISRNLWGGLPSTVLGGACWLTVHSLQNSVLQLSSPRWIAGRMVAMFLSSAFLGLSIGGWLWGVVAEHFRTEGALGGATVLMLGAFALAVKFPLPDTTGINHDPLGTTELADEQNMTSHGGPLHVVIEHQIDAGHVSTFMALMETRRRHLTRLGATHWVLLRDLRRTGRWTESFQTNSWTDYRRMMSRRTSETAALRQQVIDLQLENAEPVVHLMLQTRVPRQAGTMLRA</sequence>
<feature type="transmembrane region" description="Helical" evidence="7">
    <location>
        <begin position="70"/>
        <end position="89"/>
    </location>
</feature>
<dbReference type="InterPro" id="IPR010290">
    <property type="entry name" value="TM_effector"/>
</dbReference>
<evidence type="ECO:0000256" key="6">
    <source>
        <dbReference type="ARBA" id="ARBA00023136"/>
    </source>
</evidence>
<dbReference type="InterPro" id="IPR020846">
    <property type="entry name" value="MFS_dom"/>
</dbReference>
<evidence type="ECO:0000313" key="10">
    <source>
        <dbReference type="Proteomes" id="UP000704467"/>
    </source>
</evidence>
<keyword evidence="3" id="KW-1003">Cell membrane</keyword>
<evidence type="ECO:0000256" key="3">
    <source>
        <dbReference type="ARBA" id="ARBA00022475"/>
    </source>
</evidence>
<comment type="subcellular location">
    <subcellularLocation>
        <location evidence="1">Cell membrane</location>
        <topology evidence="1">Multi-pass membrane protein</topology>
    </subcellularLocation>
</comment>
<evidence type="ECO:0000313" key="9">
    <source>
        <dbReference type="EMBL" id="NKC04927.1"/>
    </source>
</evidence>
<keyword evidence="6 7" id="KW-0472">Membrane</keyword>
<dbReference type="PANTHER" id="PTHR23513">
    <property type="entry name" value="INTEGRAL MEMBRANE EFFLUX PROTEIN-RELATED"/>
    <property type="match status" value="1"/>
</dbReference>
<evidence type="ECO:0000256" key="4">
    <source>
        <dbReference type="ARBA" id="ARBA00022692"/>
    </source>
</evidence>
<evidence type="ECO:0000256" key="2">
    <source>
        <dbReference type="ARBA" id="ARBA00022448"/>
    </source>
</evidence>
<dbReference type="PANTHER" id="PTHR23513:SF11">
    <property type="entry name" value="STAPHYLOFERRIN A TRANSPORTER"/>
    <property type="match status" value="1"/>
</dbReference>
<dbReference type="Pfam" id="PF05977">
    <property type="entry name" value="MFS_3"/>
    <property type="match status" value="1"/>
</dbReference>
<feature type="transmembrane region" description="Helical" evidence="7">
    <location>
        <begin position="337"/>
        <end position="356"/>
    </location>
</feature>
<evidence type="ECO:0000256" key="1">
    <source>
        <dbReference type="ARBA" id="ARBA00004651"/>
    </source>
</evidence>
<feature type="transmembrane region" description="Helical" evidence="7">
    <location>
        <begin position="246"/>
        <end position="267"/>
    </location>
</feature>
<feature type="transmembrane region" description="Helical" evidence="7">
    <location>
        <begin position="7"/>
        <end position="31"/>
    </location>
</feature>
<feature type="transmembrane region" description="Helical" evidence="7">
    <location>
        <begin position="368"/>
        <end position="388"/>
    </location>
</feature>
<protein>
    <submittedName>
        <fullName evidence="9">MFS transporter</fullName>
    </submittedName>
</protein>
<dbReference type="Gene3D" id="1.20.1250.20">
    <property type="entry name" value="MFS general substrate transporter like domains"/>
    <property type="match status" value="1"/>
</dbReference>
<comment type="caution">
    <text evidence="9">The sequence shown here is derived from an EMBL/GenBank/DDBJ whole genome shotgun (WGS) entry which is preliminary data.</text>
</comment>
<keyword evidence="10" id="KW-1185">Reference proteome</keyword>
<proteinExistence type="predicted"/>
<dbReference type="EMBL" id="JAAVLN010000003">
    <property type="protein sequence ID" value="NKC04927.1"/>
    <property type="molecule type" value="Genomic_DNA"/>
</dbReference>
<dbReference type="PROSITE" id="PS50850">
    <property type="entry name" value="MFS"/>
    <property type="match status" value="1"/>
</dbReference>
<gene>
    <name evidence="9" type="ORF">HED55_22435</name>
</gene>
<evidence type="ECO:0000256" key="7">
    <source>
        <dbReference type="SAM" id="Phobius"/>
    </source>
</evidence>
<feature type="transmembrane region" description="Helical" evidence="7">
    <location>
        <begin position="216"/>
        <end position="234"/>
    </location>
</feature>
<reference evidence="9 10" key="1">
    <citation type="submission" date="2020-03" db="EMBL/GenBank/DDBJ databases">
        <title>Whole genome sequencing of clinical and environmental type strains of Ochrobactrum.</title>
        <authorList>
            <person name="Dharne M."/>
        </authorList>
    </citation>
    <scope>NUCLEOTIDE SEQUENCE [LARGE SCALE GENOMIC DNA]</scope>
    <source>
        <strain evidence="9 10">CIP 109452</strain>
    </source>
</reference>
<feature type="transmembrane region" description="Helical" evidence="7">
    <location>
        <begin position="279"/>
        <end position="301"/>
    </location>
</feature>
<evidence type="ECO:0000259" key="8">
    <source>
        <dbReference type="PROSITE" id="PS50850"/>
    </source>
</evidence>
<feature type="domain" description="Major facilitator superfamily (MFS) profile" evidence="8">
    <location>
        <begin position="5"/>
        <end position="390"/>
    </location>
</feature>
<feature type="transmembrane region" description="Helical" evidence="7">
    <location>
        <begin position="37"/>
        <end position="58"/>
    </location>
</feature>
<keyword evidence="5 7" id="KW-1133">Transmembrane helix</keyword>
<name>A0ABX1DTN4_9HYPH</name>
<dbReference type="SUPFAM" id="SSF103473">
    <property type="entry name" value="MFS general substrate transporter"/>
    <property type="match status" value="1"/>
</dbReference>
<feature type="transmembrane region" description="Helical" evidence="7">
    <location>
        <begin position="155"/>
        <end position="182"/>
    </location>
</feature>
<dbReference type="Proteomes" id="UP000704467">
    <property type="component" value="Unassembled WGS sequence"/>
</dbReference>
<accession>A0ABX1DTN4</accession>
<keyword evidence="4 7" id="KW-0812">Transmembrane</keyword>
<organism evidence="9 10">
    <name type="scientific">Brucella haematophila</name>
    <dbReference type="NCBI Taxonomy" id="419474"/>
    <lineage>
        <taxon>Bacteria</taxon>
        <taxon>Pseudomonadati</taxon>
        <taxon>Pseudomonadota</taxon>
        <taxon>Alphaproteobacteria</taxon>
        <taxon>Hyphomicrobiales</taxon>
        <taxon>Brucellaceae</taxon>
        <taxon>Brucella/Ochrobactrum group</taxon>
        <taxon>Brucella</taxon>
    </lineage>
</organism>